<dbReference type="InterPro" id="IPR003607">
    <property type="entry name" value="HD/PDEase_dom"/>
</dbReference>
<dbReference type="GO" id="GO:0016791">
    <property type="term" value="F:phosphatase activity"/>
    <property type="evidence" value="ECO:0007669"/>
    <property type="project" value="TreeGrafter"/>
</dbReference>
<gene>
    <name evidence="2" type="ORF">HCR03_13705</name>
</gene>
<dbReference type="EMBL" id="CP060286">
    <property type="protein sequence ID" value="QNK39769.1"/>
    <property type="molecule type" value="Genomic_DNA"/>
</dbReference>
<dbReference type="InterPro" id="IPR013078">
    <property type="entry name" value="His_Pase_superF_clade-1"/>
</dbReference>
<dbReference type="PROSITE" id="PS51831">
    <property type="entry name" value="HD"/>
    <property type="match status" value="1"/>
</dbReference>
<dbReference type="SMART" id="SM00471">
    <property type="entry name" value="HDc"/>
    <property type="match status" value="1"/>
</dbReference>
<protein>
    <submittedName>
        <fullName evidence="2">Histidine phosphatase family protein</fullName>
    </submittedName>
</protein>
<proteinExistence type="predicted"/>
<feature type="domain" description="HD" evidence="1">
    <location>
        <begin position="217"/>
        <end position="306"/>
    </location>
</feature>
<dbReference type="Pfam" id="PF01966">
    <property type="entry name" value="HD"/>
    <property type="match status" value="1"/>
</dbReference>
<dbReference type="InterPro" id="IPR006675">
    <property type="entry name" value="HDIG_dom"/>
</dbReference>
<dbReference type="AlphaFoldDB" id="A0A7G8T828"/>
<dbReference type="Gene3D" id="1.10.3210.10">
    <property type="entry name" value="Hypothetical protein af1432"/>
    <property type="match status" value="1"/>
</dbReference>
<dbReference type="InterPro" id="IPR050275">
    <property type="entry name" value="PGM_Phosphatase"/>
</dbReference>
<dbReference type="KEGG" id="cfem:HCR03_13705"/>
<dbReference type="Gene3D" id="3.40.50.1240">
    <property type="entry name" value="Phosphoglycerate mutase-like"/>
    <property type="match status" value="1"/>
</dbReference>
<dbReference type="GO" id="GO:0005737">
    <property type="term" value="C:cytoplasm"/>
    <property type="evidence" value="ECO:0007669"/>
    <property type="project" value="TreeGrafter"/>
</dbReference>
<name>A0A7G8T828_9FIRM</name>
<dbReference type="Proteomes" id="UP000515909">
    <property type="component" value="Chromosome"/>
</dbReference>
<organism evidence="2 3">
    <name type="scientific">Caproicibacter fermentans</name>
    <dbReference type="NCBI Taxonomy" id="2576756"/>
    <lineage>
        <taxon>Bacteria</taxon>
        <taxon>Bacillati</taxon>
        <taxon>Bacillota</taxon>
        <taxon>Clostridia</taxon>
        <taxon>Eubacteriales</taxon>
        <taxon>Acutalibacteraceae</taxon>
        <taxon>Caproicibacter</taxon>
    </lineage>
</organism>
<dbReference type="InterPro" id="IPR029033">
    <property type="entry name" value="His_PPase_superfam"/>
</dbReference>
<dbReference type="Pfam" id="PF00300">
    <property type="entry name" value="His_Phos_1"/>
    <property type="match status" value="1"/>
</dbReference>
<dbReference type="NCBIfam" id="TIGR00277">
    <property type="entry name" value="HDIG"/>
    <property type="match status" value="1"/>
</dbReference>
<dbReference type="PANTHER" id="PTHR48100">
    <property type="entry name" value="BROAD-SPECIFICITY PHOSPHATASE YOR283W-RELATED"/>
    <property type="match status" value="1"/>
</dbReference>
<dbReference type="CDD" id="cd00077">
    <property type="entry name" value="HDc"/>
    <property type="match status" value="1"/>
</dbReference>
<evidence type="ECO:0000259" key="1">
    <source>
        <dbReference type="PROSITE" id="PS51831"/>
    </source>
</evidence>
<dbReference type="SUPFAM" id="SSF109604">
    <property type="entry name" value="HD-domain/PDEase-like"/>
    <property type="match status" value="1"/>
</dbReference>
<reference evidence="2 3" key="1">
    <citation type="submission" date="2020-08" db="EMBL/GenBank/DDBJ databases">
        <title>The isolate Caproiciproducens sp. 7D4C2 produces n-caproate at mildly acidic conditions from hexoses: genome and rBOX comparison with related strains and chain-elongating bacteria.</title>
        <authorList>
            <person name="Esquivel-Elizondo S."/>
            <person name="Bagci C."/>
            <person name="Temovska M."/>
            <person name="Jeon B.S."/>
            <person name="Bessarab I."/>
            <person name="Williams R.B.H."/>
            <person name="Huson D.H."/>
            <person name="Angenent L.T."/>
        </authorList>
    </citation>
    <scope>NUCLEOTIDE SEQUENCE [LARGE SCALE GENOMIC DNA]</scope>
    <source>
        <strain evidence="2 3">7D4C2</strain>
    </source>
</reference>
<dbReference type="RefSeq" id="WP_187034733.1">
    <property type="nucleotide sequence ID" value="NZ_CP060286.1"/>
</dbReference>
<dbReference type="SMART" id="SM00855">
    <property type="entry name" value="PGAM"/>
    <property type="match status" value="1"/>
</dbReference>
<sequence length="351" mass="37794">MRTVYFVRHGQPENGFHICSGNSGAALDPVGCLQARRLGRWFEDKAVSTVYTSPLPRCVQTARLLAAGRIPVREEPELRELDPGLWEGLSFGEIRSLYPAEYAARGKHMGTVAPPGGESFTGAGRRMDGCVRRLLAETRGNVVLIGHGGAGRGWLCAVMGLPSDAVLSVRQPWGGVTVLTCGDGGLRVESVGLQPACYPEDPEIRSLLDRAGTPGPVRAHSRAVAEKALELSGAMRRADRGLLRAACLLHDIARPSGHGHALKGAELLDRAGWPRVAEIVARHHDLGDAPPPEAKLLYLADKLTLGVTGVTLEERFERSRAKCAGPQALEAWERRLGEAVKILKELQESTP</sequence>
<accession>A0A7G8T828</accession>
<dbReference type="InterPro" id="IPR006674">
    <property type="entry name" value="HD_domain"/>
</dbReference>
<dbReference type="CDD" id="cd07067">
    <property type="entry name" value="HP_PGM_like"/>
    <property type="match status" value="1"/>
</dbReference>
<evidence type="ECO:0000313" key="2">
    <source>
        <dbReference type="EMBL" id="QNK39769.1"/>
    </source>
</evidence>
<evidence type="ECO:0000313" key="3">
    <source>
        <dbReference type="Proteomes" id="UP000515909"/>
    </source>
</evidence>
<dbReference type="SUPFAM" id="SSF53254">
    <property type="entry name" value="Phosphoglycerate mutase-like"/>
    <property type="match status" value="1"/>
</dbReference>
<dbReference type="PANTHER" id="PTHR48100:SF1">
    <property type="entry name" value="HISTIDINE PHOSPHATASE FAMILY PROTEIN-RELATED"/>
    <property type="match status" value="1"/>
</dbReference>